<name>A0A6L9EFJ6_9FLAO</name>
<dbReference type="Proteomes" id="UP000475249">
    <property type="component" value="Unassembled WGS sequence"/>
</dbReference>
<protein>
    <recommendedName>
        <fullName evidence="2">protein-tyrosine-phosphatase</fullName>
        <ecNumber evidence="2">3.1.3.48</ecNumber>
    </recommendedName>
</protein>
<dbReference type="SUPFAM" id="SSF52788">
    <property type="entry name" value="Phosphotyrosine protein phosphatases I"/>
    <property type="match status" value="1"/>
</dbReference>
<dbReference type="GO" id="GO:0004725">
    <property type="term" value="F:protein tyrosine phosphatase activity"/>
    <property type="evidence" value="ECO:0007669"/>
    <property type="project" value="UniProtKB-EC"/>
</dbReference>
<keyword evidence="8" id="KW-1185">Reference proteome</keyword>
<feature type="active site" description="Proton donor" evidence="5">
    <location>
        <position position="122"/>
    </location>
</feature>
<dbReference type="PANTHER" id="PTHR11717">
    <property type="entry name" value="LOW MOLECULAR WEIGHT PROTEIN TYROSINE PHOSPHATASE"/>
    <property type="match status" value="1"/>
</dbReference>
<accession>A0A6L9EFJ6</accession>
<dbReference type="EC" id="3.1.3.48" evidence="2"/>
<dbReference type="RefSeq" id="WP_161436411.1">
    <property type="nucleotide sequence ID" value="NZ_WXYO01000007.1"/>
</dbReference>
<organism evidence="7 8">
    <name type="scientific">Poritiphilus flavus</name>
    <dbReference type="NCBI Taxonomy" id="2697053"/>
    <lineage>
        <taxon>Bacteria</taxon>
        <taxon>Pseudomonadati</taxon>
        <taxon>Bacteroidota</taxon>
        <taxon>Flavobacteriia</taxon>
        <taxon>Flavobacteriales</taxon>
        <taxon>Flavobacteriaceae</taxon>
        <taxon>Poritiphilus</taxon>
    </lineage>
</organism>
<evidence type="ECO:0000256" key="1">
    <source>
        <dbReference type="ARBA" id="ARBA00011063"/>
    </source>
</evidence>
<dbReference type="Pfam" id="PF01451">
    <property type="entry name" value="LMWPc"/>
    <property type="match status" value="1"/>
</dbReference>
<dbReference type="PANTHER" id="PTHR11717:SF7">
    <property type="entry name" value="LOW MOLECULAR WEIGHT PHOSPHOTYROSINE PROTEIN PHOSPHATASE"/>
    <property type="match status" value="1"/>
</dbReference>
<sequence length="154" mass="17302">MQTKVLMVCLGNICRSPLAEGILKSKVKTENVFVDSAGTAGYHVGSSPDRRSVAVARKYGIDISDQYCRRFAAEDFKKFDFIYAMDQNNYRDIVVLARNQEERDKVQLLLDVVASDTREVPDPYYGGAEGFEQVYALIDEACDEIAEMLRAKGK</sequence>
<dbReference type="AlphaFoldDB" id="A0A6L9EFJ6"/>
<feature type="active site" evidence="5">
    <location>
        <position position="15"/>
    </location>
</feature>
<reference evidence="7 8" key="1">
    <citation type="submission" date="2020-01" db="EMBL/GenBank/DDBJ databases">
        <title>Bacteria diversity of Porities sp.</title>
        <authorList>
            <person name="Wang G."/>
        </authorList>
    </citation>
    <scope>NUCLEOTIDE SEQUENCE [LARGE SCALE GENOMIC DNA]</scope>
    <source>
        <strain evidence="7 8">R33</strain>
    </source>
</reference>
<evidence type="ECO:0000313" key="7">
    <source>
        <dbReference type="EMBL" id="NAS13362.1"/>
    </source>
</evidence>
<dbReference type="InterPro" id="IPR017867">
    <property type="entry name" value="Tyr_phospatase_low_mol_wt"/>
</dbReference>
<dbReference type="InterPro" id="IPR036196">
    <property type="entry name" value="Ptyr_pPase_sf"/>
</dbReference>
<proteinExistence type="inferred from homology"/>
<evidence type="ECO:0000259" key="6">
    <source>
        <dbReference type="SMART" id="SM00226"/>
    </source>
</evidence>
<comment type="caution">
    <text evidence="7">The sequence shown here is derived from an EMBL/GenBank/DDBJ whole genome shotgun (WGS) entry which is preliminary data.</text>
</comment>
<feature type="active site" description="Nucleophile" evidence="5">
    <location>
        <position position="9"/>
    </location>
</feature>
<dbReference type="CDD" id="cd16343">
    <property type="entry name" value="LMWPTP"/>
    <property type="match status" value="1"/>
</dbReference>
<evidence type="ECO:0000256" key="2">
    <source>
        <dbReference type="ARBA" id="ARBA00013064"/>
    </source>
</evidence>
<evidence type="ECO:0000256" key="4">
    <source>
        <dbReference type="ARBA" id="ARBA00022912"/>
    </source>
</evidence>
<keyword evidence="3" id="KW-0378">Hydrolase</keyword>
<dbReference type="Gene3D" id="3.40.50.2300">
    <property type="match status" value="1"/>
</dbReference>
<comment type="similarity">
    <text evidence="1">Belongs to the low molecular weight phosphotyrosine protein phosphatase family.</text>
</comment>
<keyword evidence="4" id="KW-0904">Protein phosphatase</keyword>
<feature type="domain" description="Phosphotyrosine protein phosphatase I" evidence="6">
    <location>
        <begin position="3"/>
        <end position="148"/>
    </location>
</feature>
<dbReference type="PRINTS" id="PR00719">
    <property type="entry name" value="LMWPTPASE"/>
</dbReference>
<dbReference type="InterPro" id="IPR023485">
    <property type="entry name" value="Ptyr_pPase"/>
</dbReference>
<dbReference type="InterPro" id="IPR050438">
    <property type="entry name" value="LMW_PTPase"/>
</dbReference>
<dbReference type="SMART" id="SM00226">
    <property type="entry name" value="LMWPc"/>
    <property type="match status" value="1"/>
</dbReference>
<gene>
    <name evidence="7" type="ORF">GTQ38_15220</name>
</gene>
<dbReference type="EMBL" id="WXYO01000007">
    <property type="protein sequence ID" value="NAS13362.1"/>
    <property type="molecule type" value="Genomic_DNA"/>
</dbReference>
<evidence type="ECO:0000256" key="5">
    <source>
        <dbReference type="PIRSR" id="PIRSR617867-1"/>
    </source>
</evidence>
<evidence type="ECO:0000256" key="3">
    <source>
        <dbReference type="ARBA" id="ARBA00022801"/>
    </source>
</evidence>
<evidence type="ECO:0000313" key="8">
    <source>
        <dbReference type="Proteomes" id="UP000475249"/>
    </source>
</evidence>